<dbReference type="Proteomes" id="UP001153076">
    <property type="component" value="Unassembled WGS sequence"/>
</dbReference>
<feature type="compositionally biased region" description="Basic and acidic residues" evidence="1">
    <location>
        <begin position="56"/>
        <end position="72"/>
    </location>
</feature>
<protein>
    <submittedName>
        <fullName evidence="2">Uncharacterized protein</fullName>
    </submittedName>
</protein>
<comment type="caution">
    <text evidence="2">The sequence shown here is derived from an EMBL/GenBank/DDBJ whole genome shotgun (WGS) entry which is preliminary data.</text>
</comment>
<evidence type="ECO:0000313" key="3">
    <source>
        <dbReference type="Proteomes" id="UP001153076"/>
    </source>
</evidence>
<dbReference type="AlphaFoldDB" id="A0A9Q1QD21"/>
<feature type="compositionally biased region" description="Basic and acidic residues" evidence="1">
    <location>
        <begin position="136"/>
        <end position="155"/>
    </location>
</feature>
<dbReference type="OrthoDB" id="1930341at2759"/>
<proteinExistence type="predicted"/>
<evidence type="ECO:0000313" key="2">
    <source>
        <dbReference type="EMBL" id="KAJ8437264.1"/>
    </source>
</evidence>
<dbReference type="EMBL" id="JAKOGI010000309">
    <property type="protein sequence ID" value="KAJ8437264.1"/>
    <property type="molecule type" value="Genomic_DNA"/>
</dbReference>
<keyword evidence="3" id="KW-1185">Reference proteome</keyword>
<evidence type="ECO:0000256" key="1">
    <source>
        <dbReference type="SAM" id="MobiDB-lite"/>
    </source>
</evidence>
<dbReference type="PANTHER" id="PTHR33924">
    <property type="entry name" value="CATION-TRANSPORTING ATPASE"/>
    <property type="match status" value="1"/>
</dbReference>
<organism evidence="2 3">
    <name type="scientific">Carnegiea gigantea</name>
    <dbReference type="NCBI Taxonomy" id="171969"/>
    <lineage>
        <taxon>Eukaryota</taxon>
        <taxon>Viridiplantae</taxon>
        <taxon>Streptophyta</taxon>
        <taxon>Embryophyta</taxon>
        <taxon>Tracheophyta</taxon>
        <taxon>Spermatophyta</taxon>
        <taxon>Magnoliopsida</taxon>
        <taxon>eudicotyledons</taxon>
        <taxon>Gunneridae</taxon>
        <taxon>Pentapetalae</taxon>
        <taxon>Caryophyllales</taxon>
        <taxon>Cactineae</taxon>
        <taxon>Cactaceae</taxon>
        <taxon>Cactoideae</taxon>
        <taxon>Echinocereeae</taxon>
        <taxon>Carnegiea</taxon>
    </lineage>
</organism>
<feature type="region of interest" description="Disordered" evidence="1">
    <location>
        <begin position="216"/>
        <end position="237"/>
    </location>
</feature>
<reference evidence="2" key="1">
    <citation type="submission" date="2022-04" db="EMBL/GenBank/DDBJ databases">
        <title>Carnegiea gigantea Genome sequencing and assembly v2.</title>
        <authorList>
            <person name="Copetti D."/>
            <person name="Sanderson M.J."/>
            <person name="Burquez A."/>
            <person name="Wojciechowski M.F."/>
        </authorList>
    </citation>
    <scope>NUCLEOTIDE SEQUENCE</scope>
    <source>
        <strain evidence="2">SGP5-SGP5p</strain>
        <tissue evidence="2">Aerial part</tissue>
    </source>
</reference>
<sequence length="603" mass="67083">MMGEMNSCGASKSSQKIAESDFEAMAGVNRDGEELGSGLSCKRDKMQHLQSVLRSEGIDTHDPETSKMEENEDHMDIVETQSSQVNDKNAAKNADTNKLSTFLVDHNISKHLDLNGEMFTDENSGYNDNVMSLGDDGNHSSDRKGKGPSEHKHTDLGASCRDANAEDVASSGNQDPYYAYRSHNHLRTRDTLDCGRITDETEEKDALRKWKEMKQNGFMSPSYGGIPAAPKQRGRKRKSDVLKQKMEQAKKEQIDRFTKIAAPSGLLNGLNPGIINHVRNSKQVRSIIQALVRSEKREICKQASEMRAGSRELCETNLDQENTNLYQARGSLMSNEVASLSSMPESKLCGDKHLLYNRSFLLSSESKGGFRDLATEEGMFCGKPYLASASRINSNDNRLVLKPSSSTIVSESTSCLSNNKSANVKSGDTLSVKGATVASQWLHLIQQDIKGRLAALHRSKKRVQAVITTELPFLLSKEFSANQENDPYNNKDYAFGCSNKATAELHQAKWSKLFHQIDTELSEEEKQLEDWLNQVNTMLLHCDEGLQHVQWNALFEMQHLGALDNEFRTRATDPAKDLSVRAAAASIYSTCNFLSSRENVSCC</sequence>
<feature type="region of interest" description="Disordered" evidence="1">
    <location>
        <begin position="52"/>
        <end position="72"/>
    </location>
</feature>
<feature type="region of interest" description="Disordered" evidence="1">
    <location>
        <begin position="125"/>
        <end position="158"/>
    </location>
</feature>
<accession>A0A9Q1QD21</accession>
<name>A0A9Q1QD21_9CARY</name>
<gene>
    <name evidence="2" type="ORF">Cgig2_010089</name>
</gene>
<dbReference type="PANTHER" id="PTHR33924:SF5">
    <property type="entry name" value="CATION-TRANSPORTING ATPASE"/>
    <property type="match status" value="1"/>
</dbReference>